<dbReference type="Proteomes" id="UP000448575">
    <property type="component" value="Unassembled WGS sequence"/>
</dbReference>
<dbReference type="EMBL" id="WWCJ01000009">
    <property type="protein sequence ID" value="MYN03215.1"/>
    <property type="molecule type" value="Genomic_DNA"/>
</dbReference>
<dbReference type="InterPro" id="IPR036259">
    <property type="entry name" value="MFS_trans_sf"/>
</dbReference>
<feature type="transmembrane region" description="Helical" evidence="4">
    <location>
        <begin position="20"/>
        <end position="39"/>
    </location>
</feature>
<feature type="transmembrane region" description="Helical" evidence="4">
    <location>
        <begin position="218"/>
        <end position="236"/>
    </location>
</feature>
<dbReference type="AlphaFoldDB" id="A0A6N9HKG1"/>
<feature type="transmembrane region" description="Helical" evidence="4">
    <location>
        <begin position="71"/>
        <end position="93"/>
    </location>
</feature>
<sequence length="372" mass="38938">MAPAIQADLRLSPAQLYGAFSWAVLVAGLASLPVGIVIDRVGGRRVMAAGSLVSGCGLLALAWSSGLAGYFAAWTIMGLGMAMTLYEAAFATLNRSLREASRKAISNVTLLGGLASTVFWPLTAWLLGRQDWRYVCMVFALALLLACLPMHLLLDDGAAPAPTPQGKDAAQQYSLRQALAQPVFWLLASVFAAHAFVFSALSVHLLPLIGKIGHAEQLAVMLAALIGPMQVAGRLIERFLVGRATPQAVGVATFAGLPAALLVLYLQGASAWAVALFCVLYGMTNGVLTILRGTLPQAVFGHAHYGAIAGALAAPSLIAKAAAPLLLALVLDGGGYDGLLAGLFLLSLASFGLYVFAVRSHARSRWRSWVSM</sequence>
<organism evidence="6 7">
    <name type="scientific">Pseudoduganella guangdongensis</name>
    <dbReference type="NCBI Taxonomy" id="2692179"/>
    <lineage>
        <taxon>Bacteria</taxon>
        <taxon>Pseudomonadati</taxon>
        <taxon>Pseudomonadota</taxon>
        <taxon>Betaproteobacteria</taxon>
        <taxon>Burkholderiales</taxon>
        <taxon>Oxalobacteraceae</taxon>
        <taxon>Telluria group</taxon>
        <taxon>Pseudoduganella</taxon>
    </lineage>
</organism>
<keyword evidence="2 4" id="KW-1133">Transmembrane helix</keyword>
<evidence type="ECO:0000256" key="1">
    <source>
        <dbReference type="ARBA" id="ARBA00022692"/>
    </source>
</evidence>
<evidence type="ECO:0000313" key="7">
    <source>
        <dbReference type="Proteomes" id="UP000448575"/>
    </source>
</evidence>
<dbReference type="PANTHER" id="PTHR11360:SF308">
    <property type="entry name" value="BLL3089 PROTEIN"/>
    <property type="match status" value="1"/>
</dbReference>
<accession>A0A6N9HKG1</accession>
<dbReference type="PANTHER" id="PTHR11360">
    <property type="entry name" value="MONOCARBOXYLATE TRANSPORTER"/>
    <property type="match status" value="1"/>
</dbReference>
<keyword evidence="1 4" id="KW-0812">Transmembrane</keyword>
<feature type="transmembrane region" description="Helical" evidence="4">
    <location>
        <begin position="339"/>
        <end position="358"/>
    </location>
</feature>
<protein>
    <submittedName>
        <fullName evidence="6">MFS transporter</fullName>
    </submittedName>
</protein>
<feature type="domain" description="Major facilitator superfamily (MFS) profile" evidence="5">
    <location>
        <begin position="1"/>
        <end position="365"/>
    </location>
</feature>
<dbReference type="InterPro" id="IPR020846">
    <property type="entry name" value="MFS_dom"/>
</dbReference>
<feature type="transmembrane region" description="Helical" evidence="4">
    <location>
        <begin position="183"/>
        <end position="206"/>
    </location>
</feature>
<evidence type="ECO:0000256" key="2">
    <source>
        <dbReference type="ARBA" id="ARBA00022989"/>
    </source>
</evidence>
<dbReference type="GO" id="GO:0022857">
    <property type="term" value="F:transmembrane transporter activity"/>
    <property type="evidence" value="ECO:0007669"/>
    <property type="project" value="InterPro"/>
</dbReference>
<dbReference type="PROSITE" id="PS50850">
    <property type="entry name" value="MFS"/>
    <property type="match status" value="1"/>
</dbReference>
<evidence type="ECO:0000256" key="4">
    <source>
        <dbReference type="SAM" id="Phobius"/>
    </source>
</evidence>
<dbReference type="InterPro" id="IPR011701">
    <property type="entry name" value="MFS"/>
</dbReference>
<evidence type="ECO:0000313" key="6">
    <source>
        <dbReference type="EMBL" id="MYN03215.1"/>
    </source>
</evidence>
<dbReference type="Gene3D" id="1.20.1250.20">
    <property type="entry name" value="MFS general substrate transporter like domains"/>
    <property type="match status" value="1"/>
</dbReference>
<name>A0A6N9HKG1_9BURK</name>
<dbReference type="InterPro" id="IPR050327">
    <property type="entry name" value="Proton-linked_MCT"/>
</dbReference>
<keyword evidence="7" id="KW-1185">Reference proteome</keyword>
<feature type="transmembrane region" description="Helical" evidence="4">
    <location>
        <begin position="248"/>
        <end position="266"/>
    </location>
</feature>
<evidence type="ECO:0000256" key="3">
    <source>
        <dbReference type="ARBA" id="ARBA00023136"/>
    </source>
</evidence>
<gene>
    <name evidence="6" type="ORF">GTP41_14050</name>
</gene>
<feature type="transmembrane region" description="Helical" evidence="4">
    <location>
        <begin position="46"/>
        <end position="65"/>
    </location>
</feature>
<dbReference type="Pfam" id="PF07690">
    <property type="entry name" value="MFS_1"/>
    <property type="match status" value="1"/>
</dbReference>
<keyword evidence="3 4" id="KW-0472">Membrane</keyword>
<dbReference type="SUPFAM" id="SSF103473">
    <property type="entry name" value="MFS general substrate transporter"/>
    <property type="match status" value="1"/>
</dbReference>
<feature type="transmembrane region" description="Helical" evidence="4">
    <location>
        <begin position="105"/>
        <end position="126"/>
    </location>
</feature>
<proteinExistence type="predicted"/>
<evidence type="ECO:0000259" key="5">
    <source>
        <dbReference type="PROSITE" id="PS50850"/>
    </source>
</evidence>
<comment type="caution">
    <text evidence="6">The sequence shown here is derived from an EMBL/GenBank/DDBJ whole genome shotgun (WGS) entry which is preliminary data.</text>
</comment>
<feature type="transmembrane region" description="Helical" evidence="4">
    <location>
        <begin position="132"/>
        <end position="154"/>
    </location>
</feature>
<feature type="transmembrane region" description="Helical" evidence="4">
    <location>
        <begin position="303"/>
        <end position="327"/>
    </location>
</feature>
<feature type="transmembrane region" description="Helical" evidence="4">
    <location>
        <begin position="272"/>
        <end position="291"/>
    </location>
</feature>
<reference evidence="6 7" key="1">
    <citation type="submission" date="2019-12" db="EMBL/GenBank/DDBJ databases">
        <title>Novel species isolated from a subtropical stream in China.</title>
        <authorList>
            <person name="Lu H."/>
        </authorList>
    </citation>
    <scope>NUCLEOTIDE SEQUENCE [LARGE SCALE GENOMIC DNA]</scope>
    <source>
        <strain evidence="6 7">DS3</strain>
    </source>
</reference>